<dbReference type="FunFam" id="1.10.510.10:FF:000571">
    <property type="entry name" value="Maternal embryonic leucine zipper kinase"/>
    <property type="match status" value="1"/>
</dbReference>
<feature type="signal peptide" evidence="8">
    <location>
        <begin position="1"/>
        <end position="19"/>
    </location>
</feature>
<organism evidence="10 11">
    <name type="scientific">Chlorella vulgaris</name>
    <name type="common">Green alga</name>
    <dbReference type="NCBI Taxonomy" id="3077"/>
    <lineage>
        <taxon>Eukaryota</taxon>
        <taxon>Viridiplantae</taxon>
        <taxon>Chlorophyta</taxon>
        <taxon>core chlorophytes</taxon>
        <taxon>Trebouxiophyceae</taxon>
        <taxon>Chlorellales</taxon>
        <taxon>Chlorellaceae</taxon>
        <taxon>Chlorella clade</taxon>
        <taxon>Chlorella</taxon>
    </lineage>
</organism>
<evidence type="ECO:0000259" key="9">
    <source>
        <dbReference type="PROSITE" id="PS50011"/>
    </source>
</evidence>
<dbReference type="SUPFAM" id="SSF56112">
    <property type="entry name" value="Protein kinase-like (PK-like)"/>
    <property type="match status" value="1"/>
</dbReference>
<feature type="domain" description="Protein kinase" evidence="9">
    <location>
        <begin position="451"/>
        <end position="716"/>
    </location>
</feature>
<keyword evidence="8" id="KW-0732">Signal</keyword>
<dbReference type="PROSITE" id="PS00108">
    <property type="entry name" value="PROTEIN_KINASE_ST"/>
    <property type="match status" value="1"/>
</dbReference>
<dbReference type="EMBL" id="SIDB01000013">
    <property type="protein sequence ID" value="KAI3424158.1"/>
    <property type="molecule type" value="Genomic_DNA"/>
</dbReference>
<keyword evidence="2 5" id="KW-0547">Nucleotide-binding</keyword>
<feature type="region of interest" description="Disordered" evidence="7">
    <location>
        <begin position="404"/>
        <end position="445"/>
    </location>
</feature>
<evidence type="ECO:0000256" key="2">
    <source>
        <dbReference type="ARBA" id="ARBA00022741"/>
    </source>
</evidence>
<keyword evidence="1" id="KW-0808">Transferase</keyword>
<dbReference type="PROSITE" id="PS00107">
    <property type="entry name" value="PROTEIN_KINASE_ATP"/>
    <property type="match status" value="1"/>
</dbReference>
<dbReference type="Proteomes" id="UP001055712">
    <property type="component" value="Unassembled WGS sequence"/>
</dbReference>
<dbReference type="SUPFAM" id="SSF90257">
    <property type="entry name" value="Myosin rod fragments"/>
    <property type="match status" value="1"/>
</dbReference>
<accession>A0A9D4TFD8</accession>
<evidence type="ECO:0000256" key="7">
    <source>
        <dbReference type="SAM" id="MobiDB-lite"/>
    </source>
</evidence>
<sequence>MKPVVCLALLLLAVGAAAAKKSCEDTLAKALSDSDKKLKQAAKELQATKKAADAAAKAASAAAKAADAAAKASLKACKEKLSPLCTGQLATCQGDLKVALAKVKDLDAAKVLLASTATQLASTKAELASTKTQLASTKTQLASTKAELATTKTQLASTKAQLATTKNQLESTESELSDANQQLTSIQDELESTTEELAAAKEGADTCASEKADLASQLETSQGTVTDLEAANVEVASGLSDCKLRLNAEKSAHSTCKSNLADSDGALTAANAATDDCNAAKNEVQDSLDSCTAEKAGTDADLVTCTADKETAEGSLATCSISLTSADNSLDSCTTDTADCNTVLGETTDALTACQATCGEALGGTNGANRSVVRLSVSTRQPATAGHKEQLALGNSRSKQQIMGNCASGGAPDSVKTAASGDDHRSGRSAQPSELPDVGHKMRPGNVRDVYKVGKTIGTGGFSVVKAATDKATGQQWACKIMSLPPPGKQFNENESSRADIFKEIDILIALKHDNIVLMKEYFEEGNKVYLFMEMLEGGELLDAVLEKGHYSEGDARSVFLQIIKAIQYLHSREIVHRDLKLENLLLVRKGDISHIKIADFGLARRYIGPSALTTICGTPQYVAPEIIKGGPTHYGPECDLWSAGVILFILLGGYPPFYDESEPKLFEKIRKGRFDFNDDVWTAVSEDAKDMIRKLLAVDPQQRMTISQVLEHPWCKAKSSGKGELLKTKTRMQYSKAQLLPSVSPPEINQPTKNMSALMEDAKSGAALDAEEQKLLEELAAEHAAEMSN</sequence>
<dbReference type="InterPro" id="IPR017441">
    <property type="entry name" value="Protein_kinase_ATP_BS"/>
</dbReference>
<evidence type="ECO:0000256" key="8">
    <source>
        <dbReference type="SAM" id="SignalP"/>
    </source>
</evidence>
<evidence type="ECO:0000256" key="4">
    <source>
        <dbReference type="ARBA" id="ARBA00022840"/>
    </source>
</evidence>
<evidence type="ECO:0000313" key="10">
    <source>
        <dbReference type="EMBL" id="KAI3424158.1"/>
    </source>
</evidence>
<dbReference type="Pfam" id="PF00069">
    <property type="entry name" value="Pkinase"/>
    <property type="match status" value="1"/>
</dbReference>
<comment type="caution">
    <text evidence="10">The sequence shown here is derived from an EMBL/GenBank/DDBJ whole genome shotgun (WGS) entry which is preliminary data.</text>
</comment>
<protein>
    <recommendedName>
        <fullName evidence="9">Protein kinase domain-containing protein</fullName>
    </recommendedName>
</protein>
<dbReference type="Gene3D" id="1.10.510.10">
    <property type="entry name" value="Transferase(Phosphotransferase) domain 1"/>
    <property type="match status" value="1"/>
</dbReference>
<evidence type="ECO:0000313" key="11">
    <source>
        <dbReference type="Proteomes" id="UP001055712"/>
    </source>
</evidence>
<name>A0A9D4TFD8_CHLVU</name>
<dbReference type="GO" id="GO:0004672">
    <property type="term" value="F:protein kinase activity"/>
    <property type="evidence" value="ECO:0007669"/>
    <property type="project" value="InterPro"/>
</dbReference>
<dbReference type="SMART" id="SM00220">
    <property type="entry name" value="S_TKc"/>
    <property type="match status" value="1"/>
</dbReference>
<feature type="coiled-coil region" evidence="6">
    <location>
        <begin position="141"/>
        <end position="203"/>
    </location>
</feature>
<reference evidence="10" key="2">
    <citation type="submission" date="2020-11" db="EMBL/GenBank/DDBJ databases">
        <authorList>
            <person name="Cecchin M."/>
            <person name="Marcolungo L."/>
            <person name="Rossato M."/>
            <person name="Girolomoni L."/>
            <person name="Cosentino E."/>
            <person name="Cuine S."/>
            <person name="Li-Beisson Y."/>
            <person name="Delledonne M."/>
            <person name="Ballottari M."/>
        </authorList>
    </citation>
    <scope>NUCLEOTIDE SEQUENCE</scope>
    <source>
        <strain evidence="10">211/11P</strain>
        <tissue evidence="10">Whole cell</tissue>
    </source>
</reference>
<feature type="coiled-coil region" evidence="6">
    <location>
        <begin position="31"/>
        <end position="58"/>
    </location>
</feature>
<dbReference type="AlphaFoldDB" id="A0A9D4TFD8"/>
<proteinExistence type="predicted"/>
<reference evidence="10" key="1">
    <citation type="journal article" date="2019" name="Plant J.">
        <title>Chlorella vulgaris genome assembly and annotation reveals the molecular basis for metabolic acclimation to high light conditions.</title>
        <authorList>
            <person name="Cecchin M."/>
            <person name="Marcolungo L."/>
            <person name="Rossato M."/>
            <person name="Girolomoni L."/>
            <person name="Cosentino E."/>
            <person name="Cuine S."/>
            <person name="Li-Beisson Y."/>
            <person name="Delledonne M."/>
            <person name="Ballottari M."/>
        </authorList>
    </citation>
    <scope>NUCLEOTIDE SEQUENCE</scope>
    <source>
        <strain evidence="10">211/11P</strain>
    </source>
</reference>
<dbReference type="PANTHER" id="PTHR24347">
    <property type="entry name" value="SERINE/THREONINE-PROTEIN KINASE"/>
    <property type="match status" value="1"/>
</dbReference>
<dbReference type="InterPro" id="IPR000719">
    <property type="entry name" value="Prot_kinase_dom"/>
</dbReference>
<gene>
    <name evidence="10" type="ORF">D9Q98_009517</name>
</gene>
<feature type="binding site" evidence="5">
    <location>
        <position position="480"/>
    </location>
    <ligand>
        <name>ATP</name>
        <dbReference type="ChEBI" id="CHEBI:30616"/>
    </ligand>
</feature>
<dbReference type="PROSITE" id="PS50011">
    <property type="entry name" value="PROTEIN_KINASE_DOM"/>
    <property type="match status" value="1"/>
</dbReference>
<evidence type="ECO:0000256" key="1">
    <source>
        <dbReference type="ARBA" id="ARBA00022679"/>
    </source>
</evidence>
<keyword evidence="11" id="KW-1185">Reference proteome</keyword>
<evidence type="ECO:0000256" key="3">
    <source>
        <dbReference type="ARBA" id="ARBA00022777"/>
    </source>
</evidence>
<evidence type="ECO:0000256" key="5">
    <source>
        <dbReference type="PROSITE-ProRule" id="PRU10141"/>
    </source>
</evidence>
<feature type="chain" id="PRO_5038624729" description="Protein kinase domain-containing protein" evidence="8">
    <location>
        <begin position="20"/>
        <end position="790"/>
    </location>
</feature>
<dbReference type="InterPro" id="IPR008271">
    <property type="entry name" value="Ser/Thr_kinase_AS"/>
</dbReference>
<keyword evidence="3" id="KW-0418">Kinase</keyword>
<dbReference type="GO" id="GO:0005524">
    <property type="term" value="F:ATP binding"/>
    <property type="evidence" value="ECO:0007669"/>
    <property type="project" value="UniProtKB-UniRule"/>
</dbReference>
<dbReference type="Gene3D" id="1.10.287.1490">
    <property type="match status" value="1"/>
</dbReference>
<dbReference type="OrthoDB" id="40902at2759"/>
<evidence type="ECO:0000256" key="6">
    <source>
        <dbReference type="SAM" id="Coils"/>
    </source>
</evidence>
<dbReference type="InterPro" id="IPR011009">
    <property type="entry name" value="Kinase-like_dom_sf"/>
</dbReference>
<keyword evidence="4 5" id="KW-0067">ATP-binding</keyword>
<keyword evidence="6" id="KW-0175">Coiled coil</keyword>
<dbReference type="CDD" id="cd05117">
    <property type="entry name" value="STKc_CAMK"/>
    <property type="match status" value="1"/>
</dbReference>